<proteinExistence type="predicted"/>
<keyword evidence="3" id="KW-1185">Reference proteome</keyword>
<evidence type="ECO:0000256" key="1">
    <source>
        <dbReference type="SAM" id="MobiDB-lite"/>
    </source>
</evidence>
<evidence type="ECO:0000313" key="2">
    <source>
        <dbReference type="EMBL" id="KAJ0185855.1"/>
    </source>
</evidence>
<accession>A0A9R1UEK5</accession>
<dbReference type="Proteomes" id="UP000235145">
    <property type="component" value="Unassembled WGS sequence"/>
</dbReference>
<comment type="caution">
    <text evidence="2">The sequence shown here is derived from an EMBL/GenBank/DDBJ whole genome shotgun (WGS) entry which is preliminary data.</text>
</comment>
<organism evidence="2 3">
    <name type="scientific">Lactuca sativa</name>
    <name type="common">Garden lettuce</name>
    <dbReference type="NCBI Taxonomy" id="4236"/>
    <lineage>
        <taxon>Eukaryota</taxon>
        <taxon>Viridiplantae</taxon>
        <taxon>Streptophyta</taxon>
        <taxon>Embryophyta</taxon>
        <taxon>Tracheophyta</taxon>
        <taxon>Spermatophyta</taxon>
        <taxon>Magnoliopsida</taxon>
        <taxon>eudicotyledons</taxon>
        <taxon>Gunneridae</taxon>
        <taxon>Pentapetalae</taxon>
        <taxon>asterids</taxon>
        <taxon>campanulids</taxon>
        <taxon>Asterales</taxon>
        <taxon>Asteraceae</taxon>
        <taxon>Cichorioideae</taxon>
        <taxon>Cichorieae</taxon>
        <taxon>Lactucinae</taxon>
        <taxon>Lactuca</taxon>
    </lineage>
</organism>
<reference evidence="2 3" key="1">
    <citation type="journal article" date="2017" name="Nat. Commun.">
        <title>Genome assembly with in vitro proximity ligation data and whole-genome triplication in lettuce.</title>
        <authorList>
            <person name="Reyes-Chin-Wo S."/>
            <person name="Wang Z."/>
            <person name="Yang X."/>
            <person name="Kozik A."/>
            <person name="Arikit S."/>
            <person name="Song C."/>
            <person name="Xia L."/>
            <person name="Froenicke L."/>
            <person name="Lavelle D.O."/>
            <person name="Truco M.J."/>
            <person name="Xia R."/>
            <person name="Zhu S."/>
            <person name="Xu C."/>
            <person name="Xu H."/>
            <person name="Xu X."/>
            <person name="Cox K."/>
            <person name="Korf I."/>
            <person name="Meyers B.C."/>
            <person name="Michelmore R.W."/>
        </authorList>
    </citation>
    <scope>NUCLEOTIDE SEQUENCE [LARGE SCALE GENOMIC DNA]</scope>
    <source>
        <strain evidence="3">cv. Salinas</strain>
        <tissue evidence="2">Seedlings</tissue>
    </source>
</reference>
<name>A0A9R1UEK5_LACSA</name>
<feature type="compositionally biased region" description="Basic and acidic residues" evidence="1">
    <location>
        <begin position="87"/>
        <end position="115"/>
    </location>
</feature>
<feature type="region of interest" description="Disordered" evidence="1">
    <location>
        <begin position="38"/>
        <end position="115"/>
    </location>
</feature>
<sequence length="115" mass="12221">MSSTKVTGIGMMIRRHNLLYASRPALFANGQLGGGFASFSDSDSRPEGEGNALADRAKQTMGKMMGAAKDTSENVKDRVTGANTSHPSKDPELNHGVEKTDSSCEDVRDRPGGYS</sequence>
<protein>
    <submittedName>
        <fullName evidence="2">Uncharacterized protein</fullName>
    </submittedName>
</protein>
<feature type="compositionally biased region" description="Basic and acidic residues" evidence="1">
    <location>
        <begin position="70"/>
        <end position="79"/>
    </location>
</feature>
<evidence type="ECO:0000313" key="3">
    <source>
        <dbReference type="Proteomes" id="UP000235145"/>
    </source>
</evidence>
<dbReference type="AlphaFoldDB" id="A0A9R1UEK5"/>
<dbReference type="OrthoDB" id="1536899at2759"/>
<dbReference type="EMBL" id="NBSK02000009">
    <property type="protein sequence ID" value="KAJ0185855.1"/>
    <property type="molecule type" value="Genomic_DNA"/>
</dbReference>
<gene>
    <name evidence="2" type="ORF">LSAT_V11C900495640</name>
</gene>
<dbReference type="Gramene" id="rna-gnl|WGS:NBSK|LSAT_9X98780_mrna">
    <property type="protein sequence ID" value="cds-PLY82056.1"/>
    <property type="gene ID" value="gene-LSAT_9X98780"/>
</dbReference>